<evidence type="ECO:0000313" key="2">
    <source>
        <dbReference type="Proteomes" id="UP000347681"/>
    </source>
</evidence>
<dbReference type="RefSeq" id="WP_149941311.1">
    <property type="nucleotide sequence ID" value="NZ_VVZB01000027.1"/>
</dbReference>
<gene>
    <name evidence="1" type="ORF">F2Y61_22290</name>
</gene>
<proteinExistence type="predicted"/>
<organism evidence="1 2">
    <name type="scientific">Phocaeicola dorei</name>
    <dbReference type="NCBI Taxonomy" id="357276"/>
    <lineage>
        <taxon>Bacteria</taxon>
        <taxon>Pseudomonadati</taxon>
        <taxon>Bacteroidota</taxon>
        <taxon>Bacteroidia</taxon>
        <taxon>Bacteroidales</taxon>
        <taxon>Bacteroidaceae</taxon>
        <taxon>Phocaeicola</taxon>
    </lineage>
</organism>
<sequence length="234" mass="27257">MKENIESKNIGNRKFIIELRYEPKVTMLDSKGALVEKIQETKVFPYSHWEIGQSEVVIRDDKNKEDAHNVILVSLNRISYISYKVDSVESFYANFSKVYEAVTKVLSSLSITRIGCRIIGTYKTKSLDFNNVLKNFQDSFPAKFLLDKYPAKDMLFHLTYENGMYEIGPVNINDEFYKRQFDIPDYTKHVGVAIDTDNYLTNEAQEINEKSLIKEVYMLSLSVEKELYSNLMNF</sequence>
<evidence type="ECO:0008006" key="3">
    <source>
        <dbReference type="Google" id="ProtNLM"/>
    </source>
</evidence>
<accession>A0A5M5ZN61</accession>
<reference evidence="1 2" key="1">
    <citation type="journal article" date="2019" name="Nat. Med.">
        <title>A library of human gut bacterial isolates paired with longitudinal multiomics data enables mechanistic microbiome research.</title>
        <authorList>
            <person name="Poyet M."/>
            <person name="Groussin M."/>
            <person name="Gibbons S.M."/>
            <person name="Avila-Pacheco J."/>
            <person name="Jiang X."/>
            <person name="Kearney S.M."/>
            <person name="Perrotta A.R."/>
            <person name="Berdy B."/>
            <person name="Zhao S."/>
            <person name="Lieberman T.D."/>
            <person name="Swanson P.K."/>
            <person name="Smith M."/>
            <person name="Roesemann S."/>
            <person name="Alexander J.E."/>
            <person name="Rich S.A."/>
            <person name="Livny J."/>
            <person name="Vlamakis H."/>
            <person name="Clish C."/>
            <person name="Bullock K."/>
            <person name="Deik A."/>
            <person name="Scott J."/>
            <person name="Pierce K.A."/>
            <person name="Xavier R.J."/>
            <person name="Alm E.J."/>
        </authorList>
    </citation>
    <scope>NUCLEOTIDE SEQUENCE [LARGE SCALE GENOMIC DNA]</scope>
    <source>
        <strain evidence="1 2">BIOML-A5</strain>
    </source>
</reference>
<dbReference type="EMBL" id="VVZB01000027">
    <property type="protein sequence ID" value="KAA5378993.1"/>
    <property type="molecule type" value="Genomic_DNA"/>
</dbReference>
<evidence type="ECO:0000313" key="1">
    <source>
        <dbReference type="EMBL" id="KAA5378993.1"/>
    </source>
</evidence>
<dbReference type="AlphaFoldDB" id="A0A5M5ZN61"/>
<comment type="caution">
    <text evidence="1">The sequence shown here is derived from an EMBL/GenBank/DDBJ whole genome shotgun (WGS) entry which is preliminary data.</text>
</comment>
<protein>
    <recommendedName>
        <fullName evidence="3">TIGR04255 family protein</fullName>
    </recommendedName>
</protein>
<name>A0A5M5ZN61_9BACT</name>
<dbReference type="Proteomes" id="UP000347681">
    <property type="component" value="Unassembled WGS sequence"/>
</dbReference>